<dbReference type="EMBL" id="CAJPWZ010001257">
    <property type="protein sequence ID" value="CAG2211218.1"/>
    <property type="molecule type" value="Genomic_DNA"/>
</dbReference>
<gene>
    <name evidence="16" type="ORF">MEDL_25343</name>
</gene>
<dbReference type="GO" id="GO:0005886">
    <property type="term" value="C:plasma membrane"/>
    <property type="evidence" value="ECO:0007669"/>
    <property type="project" value="TreeGrafter"/>
</dbReference>
<feature type="signal peptide" evidence="14">
    <location>
        <begin position="1"/>
        <end position="18"/>
    </location>
</feature>
<dbReference type="Gene3D" id="3.40.50.10140">
    <property type="entry name" value="Toll/interleukin-1 receptor homology (TIR) domain"/>
    <property type="match status" value="1"/>
</dbReference>
<dbReference type="InterPro" id="IPR035897">
    <property type="entry name" value="Toll_tir_struct_dom_sf"/>
</dbReference>
<dbReference type="GO" id="GO:0045087">
    <property type="term" value="P:innate immune response"/>
    <property type="evidence" value="ECO:0007669"/>
    <property type="project" value="UniProtKB-KW"/>
</dbReference>
<dbReference type="Pfam" id="PF13855">
    <property type="entry name" value="LRR_8"/>
    <property type="match status" value="3"/>
</dbReference>
<evidence type="ECO:0000313" key="16">
    <source>
        <dbReference type="EMBL" id="CAG2211218.1"/>
    </source>
</evidence>
<dbReference type="SMART" id="SM00255">
    <property type="entry name" value="TIR"/>
    <property type="match status" value="1"/>
</dbReference>
<evidence type="ECO:0000256" key="5">
    <source>
        <dbReference type="ARBA" id="ARBA00022692"/>
    </source>
</evidence>
<dbReference type="FunFam" id="3.40.50.10140:FF:000001">
    <property type="entry name" value="Toll-like receptor 2"/>
    <property type="match status" value="1"/>
</dbReference>
<keyword evidence="4" id="KW-0433">Leucine-rich repeat</keyword>
<protein>
    <recommendedName>
        <fullName evidence="15">TIR domain-containing protein</fullName>
    </recommendedName>
</protein>
<evidence type="ECO:0000256" key="3">
    <source>
        <dbReference type="ARBA" id="ARBA00022588"/>
    </source>
</evidence>
<feature type="domain" description="TIR" evidence="15">
    <location>
        <begin position="707"/>
        <end position="848"/>
    </location>
</feature>
<keyword evidence="10 13" id="KW-0472">Membrane</keyword>
<evidence type="ECO:0000256" key="8">
    <source>
        <dbReference type="ARBA" id="ARBA00022859"/>
    </source>
</evidence>
<keyword evidence="17" id="KW-1185">Reference proteome</keyword>
<dbReference type="PANTHER" id="PTHR24365">
    <property type="entry name" value="TOLL-LIKE RECEPTOR"/>
    <property type="match status" value="1"/>
</dbReference>
<keyword evidence="9 13" id="KW-1133">Transmembrane helix</keyword>
<dbReference type="AlphaFoldDB" id="A0A8S3RNV4"/>
<dbReference type="GO" id="GO:0004888">
    <property type="term" value="F:transmembrane signaling receptor activity"/>
    <property type="evidence" value="ECO:0007669"/>
    <property type="project" value="InterPro"/>
</dbReference>
<dbReference type="InterPro" id="IPR032675">
    <property type="entry name" value="LRR_dom_sf"/>
</dbReference>
<dbReference type="Proteomes" id="UP000683360">
    <property type="component" value="Unassembled WGS sequence"/>
</dbReference>
<evidence type="ECO:0000256" key="4">
    <source>
        <dbReference type="ARBA" id="ARBA00022614"/>
    </source>
</evidence>
<sequence length="850" mass="98436">MFSTYVFILGLVISTTQHVQENSEISSFKRTTTCKTYKRFQVDCTGKQLSHIPTFPNSTKTLILARNDIRNIPEGIFSAHTVLEDLDLSYNTIVTLMPNSFKGLKNLLRLNLQGNTLGQNNTELPKLCFKYLTKLRQLNVKDNRITVFPDLSLILKLETLNATFTNKITFGQQLQELGFLIHLDLSSSSCKPKQLDYNTFKGITTLRYLDVSNNTLNRILIGTFAHMHHLQFLDISYNTRLGFRGLKNVTTDLSKTSIEIFKFKKLVPTFSMNQMLMRDHLVPLRNTKIKEMYFDSNRIQLLQAGLISLLPKTIDTISISDNPLSYGEYVLEFRQLSVKILNISFRSTSHLPVNEGFCVSDLDETDFEQTVYEFNNVIVEHQVSTMSRQFMVFNDGFKLDVLNIINLPLQLRVLYFADSKSEFEIPRLRFSENVLEKVDFSSNIFYSLKGPIVNLPHLNELDLSNNFCSNISNVFFNGTPNIQKLLLQNNLLGFILPNDEKGEIFRPLVKLEIIDLSDNRIPRLPYSIFESHQSMKEINLKRNVLEKMQFKIDHMRKLTFLDLSNNVIRFLDAGETANLEKVAKYSPNFTIDLSRNPIQCVCSNLNFIRWMATTKIRFNGLKSYSCQLSNFTKMSLAHPKDLEQILEKECSSYLGLILVVCSALVLSVVTVTTGIIYRYRWKLRYLYFMAKLKYKKAPSILKKDVSYDFDAFVSYADEDQNFVHDKFINHVEREGELRICLHKRDFLVGNEIAANITDAIHRSRKTVCIISRPFLNSYWCMFEFNMARMESIYSRDGENIVYLIFLEQIPTNTLPLVLLELVQSQSYIEFPNDEYGDTVFWENLKQVLSD</sequence>
<evidence type="ECO:0000256" key="14">
    <source>
        <dbReference type="SAM" id="SignalP"/>
    </source>
</evidence>
<feature type="chain" id="PRO_5035884149" description="TIR domain-containing protein" evidence="14">
    <location>
        <begin position="19"/>
        <end position="850"/>
    </location>
</feature>
<keyword evidence="11" id="KW-0675">Receptor</keyword>
<evidence type="ECO:0000256" key="6">
    <source>
        <dbReference type="ARBA" id="ARBA00022729"/>
    </source>
</evidence>
<organism evidence="16 17">
    <name type="scientific">Mytilus edulis</name>
    <name type="common">Blue mussel</name>
    <dbReference type="NCBI Taxonomy" id="6550"/>
    <lineage>
        <taxon>Eukaryota</taxon>
        <taxon>Metazoa</taxon>
        <taxon>Spiralia</taxon>
        <taxon>Lophotrochozoa</taxon>
        <taxon>Mollusca</taxon>
        <taxon>Bivalvia</taxon>
        <taxon>Autobranchia</taxon>
        <taxon>Pteriomorphia</taxon>
        <taxon>Mytilida</taxon>
        <taxon>Mytiloidea</taxon>
        <taxon>Mytilidae</taxon>
        <taxon>Mytilinae</taxon>
        <taxon>Mytilus</taxon>
    </lineage>
</organism>
<proteinExistence type="inferred from homology"/>
<keyword evidence="7" id="KW-0677">Repeat</keyword>
<dbReference type="SMART" id="SM00365">
    <property type="entry name" value="LRR_SD22"/>
    <property type="match status" value="4"/>
</dbReference>
<dbReference type="PANTHER" id="PTHR24365:SF541">
    <property type="entry name" value="PROTEIN TOLL-RELATED"/>
    <property type="match status" value="1"/>
</dbReference>
<dbReference type="PIRSF" id="PIRSF037595">
    <property type="entry name" value="Toll-like_receptor"/>
    <property type="match status" value="1"/>
</dbReference>
<reference evidence="16" key="1">
    <citation type="submission" date="2021-03" db="EMBL/GenBank/DDBJ databases">
        <authorList>
            <person name="Bekaert M."/>
        </authorList>
    </citation>
    <scope>NUCLEOTIDE SEQUENCE</scope>
</reference>
<comment type="caution">
    <text evidence="16">The sequence shown here is derived from an EMBL/GenBank/DDBJ whole genome shotgun (WGS) entry which is preliminary data.</text>
</comment>
<dbReference type="SUPFAM" id="SSF52058">
    <property type="entry name" value="L domain-like"/>
    <property type="match status" value="3"/>
</dbReference>
<dbReference type="SUPFAM" id="SSF52200">
    <property type="entry name" value="Toll/Interleukin receptor TIR domain"/>
    <property type="match status" value="1"/>
</dbReference>
<dbReference type="InterPro" id="IPR017241">
    <property type="entry name" value="Toll-like_receptor"/>
</dbReference>
<feature type="transmembrane region" description="Helical" evidence="13">
    <location>
        <begin position="653"/>
        <end position="677"/>
    </location>
</feature>
<evidence type="ECO:0000256" key="9">
    <source>
        <dbReference type="ARBA" id="ARBA00022989"/>
    </source>
</evidence>
<evidence type="ECO:0000256" key="7">
    <source>
        <dbReference type="ARBA" id="ARBA00022737"/>
    </source>
</evidence>
<keyword evidence="12" id="KW-0325">Glycoprotein</keyword>
<evidence type="ECO:0000256" key="13">
    <source>
        <dbReference type="SAM" id="Phobius"/>
    </source>
</evidence>
<keyword evidence="5 13" id="KW-0812">Transmembrane</keyword>
<dbReference type="PRINTS" id="PR01537">
    <property type="entry name" value="INTRLKN1R1F"/>
</dbReference>
<dbReference type="Pfam" id="PF01582">
    <property type="entry name" value="TIR"/>
    <property type="match status" value="1"/>
</dbReference>
<dbReference type="InterPro" id="IPR001611">
    <property type="entry name" value="Leu-rich_rpt"/>
</dbReference>
<dbReference type="OrthoDB" id="6122780at2759"/>
<dbReference type="InterPro" id="IPR000157">
    <property type="entry name" value="TIR_dom"/>
</dbReference>
<comment type="similarity">
    <text evidence="2">Belongs to the Toll-like receptor family.</text>
</comment>
<evidence type="ECO:0000256" key="1">
    <source>
        <dbReference type="ARBA" id="ARBA00004479"/>
    </source>
</evidence>
<evidence type="ECO:0000256" key="11">
    <source>
        <dbReference type="ARBA" id="ARBA00023170"/>
    </source>
</evidence>
<keyword evidence="8" id="KW-0391">Immunity</keyword>
<keyword evidence="3" id="KW-0399">Innate immunity</keyword>
<evidence type="ECO:0000256" key="2">
    <source>
        <dbReference type="ARBA" id="ARBA00009634"/>
    </source>
</evidence>
<dbReference type="GO" id="GO:0002224">
    <property type="term" value="P:toll-like receptor signaling pathway"/>
    <property type="evidence" value="ECO:0007669"/>
    <property type="project" value="InterPro"/>
</dbReference>
<name>A0A8S3RNV4_MYTED</name>
<evidence type="ECO:0000313" key="17">
    <source>
        <dbReference type="Proteomes" id="UP000683360"/>
    </source>
</evidence>
<accession>A0A8S3RNV4</accession>
<dbReference type="InterPro" id="IPR003591">
    <property type="entry name" value="Leu-rich_rpt_typical-subtyp"/>
</dbReference>
<dbReference type="PROSITE" id="PS51450">
    <property type="entry name" value="LRR"/>
    <property type="match status" value="3"/>
</dbReference>
<evidence type="ECO:0000256" key="12">
    <source>
        <dbReference type="ARBA" id="ARBA00023180"/>
    </source>
</evidence>
<evidence type="ECO:0000259" key="15">
    <source>
        <dbReference type="PROSITE" id="PS50104"/>
    </source>
</evidence>
<dbReference type="Gene3D" id="3.80.10.10">
    <property type="entry name" value="Ribonuclease Inhibitor"/>
    <property type="match status" value="3"/>
</dbReference>
<dbReference type="SMART" id="SM00369">
    <property type="entry name" value="LRR_TYP"/>
    <property type="match status" value="8"/>
</dbReference>
<dbReference type="PROSITE" id="PS50104">
    <property type="entry name" value="TIR"/>
    <property type="match status" value="1"/>
</dbReference>
<evidence type="ECO:0000256" key="10">
    <source>
        <dbReference type="ARBA" id="ARBA00023136"/>
    </source>
</evidence>
<keyword evidence="6 14" id="KW-0732">Signal</keyword>
<comment type="subcellular location">
    <subcellularLocation>
        <location evidence="1">Membrane</location>
        <topology evidence="1">Single-pass type I membrane protein</topology>
    </subcellularLocation>
</comment>